<dbReference type="EMBL" id="ML738587">
    <property type="protein sequence ID" value="KAE8167860.1"/>
    <property type="molecule type" value="Genomic_DNA"/>
</dbReference>
<dbReference type="SUPFAM" id="SSF51735">
    <property type="entry name" value="NAD(P)-binding Rossmann-fold domains"/>
    <property type="match status" value="1"/>
</dbReference>
<proteinExistence type="inferred from homology"/>
<dbReference type="InterPro" id="IPR036291">
    <property type="entry name" value="NAD(P)-bd_dom_sf"/>
</dbReference>
<dbReference type="Proteomes" id="UP000326950">
    <property type="component" value="Unassembled WGS sequence"/>
</dbReference>
<dbReference type="CDD" id="cd05251">
    <property type="entry name" value="NmrA_like_SDR_a"/>
    <property type="match status" value="1"/>
</dbReference>
<feature type="domain" description="NmrA-like" evidence="3">
    <location>
        <begin position="2"/>
        <end position="287"/>
    </location>
</feature>
<keyword evidence="2" id="KW-0521">NADP</keyword>
<dbReference type="AlphaFoldDB" id="A0A5N6VB17"/>
<evidence type="ECO:0000313" key="4">
    <source>
        <dbReference type="EMBL" id="KAE8167860.1"/>
    </source>
</evidence>
<dbReference type="Gene3D" id="3.90.25.10">
    <property type="entry name" value="UDP-galactose 4-epimerase, domain 1"/>
    <property type="match status" value="1"/>
</dbReference>
<dbReference type="Gene3D" id="3.40.50.720">
    <property type="entry name" value="NAD(P)-binding Rossmann-like Domain"/>
    <property type="match status" value="1"/>
</dbReference>
<dbReference type="Pfam" id="PF05368">
    <property type="entry name" value="NmrA"/>
    <property type="match status" value="1"/>
</dbReference>
<evidence type="ECO:0000313" key="5">
    <source>
        <dbReference type="Proteomes" id="UP000326950"/>
    </source>
</evidence>
<accession>A0A5N6VB17</accession>
<reference evidence="4 5" key="1">
    <citation type="submission" date="2019-04" db="EMBL/GenBank/DDBJ databases">
        <title>Friends and foes A comparative genomics study of 23 Aspergillus species from section Flavi.</title>
        <authorList>
            <consortium name="DOE Joint Genome Institute"/>
            <person name="Kjaerbolling I."/>
            <person name="Vesth T."/>
            <person name="Frisvad J.C."/>
            <person name="Nybo J.L."/>
            <person name="Theobald S."/>
            <person name="Kildgaard S."/>
            <person name="Isbrandt T."/>
            <person name="Kuo A."/>
            <person name="Sato A."/>
            <person name="Lyhne E.K."/>
            <person name="Kogle M.E."/>
            <person name="Wiebenga A."/>
            <person name="Kun R.S."/>
            <person name="Lubbers R.J."/>
            <person name="Makela M.R."/>
            <person name="Barry K."/>
            <person name="Chovatia M."/>
            <person name="Clum A."/>
            <person name="Daum C."/>
            <person name="Haridas S."/>
            <person name="He G."/>
            <person name="LaButti K."/>
            <person name="Lipzen A."/>
            <person name="Mondo S."/>
            <person name="Riley R."/>
            <person name="Salamov A."/>
            <person name="Simmons B.A."/>
            <person name="Magnuson J.K."/>
            <person name="Henrissat B."/>
            <person name="Mortensen U.H."/>
            <person name="Larsen T.O."/>
            <person name="Devries R.P."/>
            <person name="Grigoriev I.V."/>
            <person name="Machida M."/>
            <person name="Baker S.E."/>
            <person name="Andersen M.R."/>
        </authorList>
    </citation>
    <scope>NUCLEOTIDE SEQUENCE [LARGE SCALE GENOMIC DNA]</scope>
    <source>
        <strain evidence="4 5">CBS 117626</strain>
    </source>
</reference>
<dbReference type="PANTHER" id="PTHR42748:SF31">
    <property type="entry name" value="NMRA-LIKE DOMAIN-CONTAINING PROTEIN-RELATED"/>
    <property type="match status" value="1"/>
</dbReference>
<evidence type="ECO:0000256" key="2">
    <source>
        <dbReference type="ARBA" id="ARBA00022857"/>
    </source>
</evidence>
<gene>
    <name evidence="4" type="ORF">BDV40DRAFT_129146</name>
</gene>
<dbReference type="PANTHER" id="PTHR42748">
    <property type="entry name" value="NITROGEN METABOLITE REPRESSION PROTEIN NMRA FAMILY MEMBER"/>
    <property type="match status" value="1"/>
</dbReference>
<dbReference type="InterPro" id="IPR051164">
    <property type="entry name" value="NmrA-like_oxidored"/>
</dbReference>
<keyword evidence="5" id="KW-1185">Reference proteome</keyword>
<dbReference type="OrthoDB" id="3358371at2759"/>
<dbReference type="InterPro" id="IPR008030">
    <property type="entry name" value="NmrA-like"/>
</dbReference>
<evidence type="ECO:0000259" key="3">
    <source>
        <dbReference type="Pfam" id="PF05368"/>
    </source>
</evidence>
<protein>
    <recommendedName>
        <fullName evidence="3">NmrA-like domain-containing protein</fullName>
    </recommendedName>
</protein>
<sequence length="303" mass="33298">MSKILTVFGATGNQGGSVIKTILADPLMSKTWKLRAITRDPKKPAAQKLAAAGVEVVSADMSSVEAALPAVSDAHTVFLVTNFWETMNKDTEVAQGKAVTDACKQAGVQHLIFSSLRNVTEISSGRLPNVTHFDGKAEIEAYIRASGISSTFVLAGLFMSNFFQFFNKQADTYTLAWPVNLEKAQVPLFDAAEDTGKFVKPAISTFPATVGQRILAATEYYSPKRIVDEFREITGYKAQAVQIPSETFKSFLPTPVAQEMLENIQLLEDPGYFAGEPLDKSLALLDEKPTLWKEFVERNKEKF</sequence>
<evidence type="ECO:0000256" key="1">
    <source>
        <dbReference type="ARBA" id="ARBA00006328"/>
    </source>
</evidence>
<comment type="similarity">
    <text evidence="1">Belongs to the NmrA-type oxidoreductase family.</text>
</comment>
<organism evidence="4 5">
    <name type="scientific">Aspergillus tamarii</name>
    <dbReference type="NCBI Taxonomy" id="41984"/>
    <lineage>
        <taxon>Eukaryota</taxon>
        <taxon>Fungi</taxon>
        <taxon>Dikarya</taxon>
        <taxon>Ascomycota</taxon>
        <taxon>Pezizomycotina</taxon>
        <taxon>Eurotiomycetes</taxon>
        <taxon>Eurotiomycetidae</taxon>
        <taxon>Eurotiales</taxon>
        <taxon>Aspergillaceae</taxon>
        <taxon>Aspergillus</taxon>
        <taxon>Aspergillus subgen. Circumdati</taxon>
    </lineage>
</organism>
<dbReference type="GO" id="GO:0005634">
    <property type="term" value="C:nucleus"/>
    <property type="evidence" value="ECO:0007669"/>
    <property type="project" value="TreeGrafter"/>
</dbReference>
<name>A0A5N6VB17_ASPTM</name>